<evidence type="ECO:0000256" key="1">
    <source>
        <dbReference type="SAM" id="SignalP"/>
    </source>
</evidence>
<evidence type="ECO:0000313" key="4">
    <source>
        <dbReference type="Proteomes" id="UP001501153"/>
    </source>
</evidence>
<name>A0ABP8IA21_9BACT</name>
<proteinExistence type="predicted"/>
<dbReference type="PROSITE" id="PS51257">
    <property type="entry name" value="PROKAR_LIPOPROTEIN"/>
    <property type="match status" value="1"/>
</dbReference>
<reference evidence="4" key="1">
    <citation type="journal article" date="2019" name="Int. J. Syst. Evol. Microbiol.">
        <title>The Global Catalogue of Microorganisms (GCM) 10K type strain sequencing project: providing services to taxonomists for standard genome sequencing and annotation.</title>
        <authorList>
            <consortium name="The Broad Institute Genomics Platform"/>
            <consortium name="The Broad Institute Genome Sequencing Center for Infectious Disease"/>
            <person name="Wu L."/>
            <person name="Ma J."/>
        </authorList>
    </citation>
    <scope>NUCLEOTIDE SEQUENCE [LARGE SCALE GENOMIC DNA]</scope>
    <source>
        <strain evidence="4">JCM 17923</strain>
    </source>
</reference>
<keyword evidence="1" id="KW-0732">Signal</keyword>
<sequence>MKLSFASLFTKFTLATAVAGTLAGCDEPEYATPSPVTTSSVGQAQVLIVNASPGTQGVTITRDNAAFGMALPYLGMSTTRSYTAMPAGQRLFIYNDPANIPATPTTAPAGTPPITTARSLVSRTSYLGGTSYTIFLTDAPTRAYAFPVTSSSDQGGIRSITLTDNLNAPAAGNAKIRFVNLSPSGTYGIYNSVTMASLFSAVPNRAYRATTNTSTAMPPVTTNFANFTEVAAGSYTLDVRSTATTPIVGTQQVFTLAAGKIYTFYTRGIANNTTTPLGISVVEHN</sequence>
<dbReference type="Pfam" id="PF14344">
    <property type="entry name" value="DUF4397"/>
    <property type="match status" value="1"/>
</dbReference>
<gene>
    <name evidence="3" type="ORF">GCM10023185_16460</name>
</gene>
<dbReference type="Proteomes" id="UP001501153">
    <property type="component" value="Unassembled WGS sequence"/>
</dbReference>
<evidence type="ECO:0000259" key="2">
    <source>
        <dbReference type="Pfam" id="PF14344"/>
    </source>
</evidence>
<feature type="signal peptide" evidence="1">
    <location>
        <begin position="1"/>
        <end position="19"/>
    </location>
</feature>
<feature type="chain" id="PRO_5047204985" description="DUF4397 domain-containing protein" evidence="1">
    <location>
        <begin position="20"/>
        <end position="285"/>
    </location>
</feature>
<dbReference type="EMBL" id="BAABGZ010000016">
    <property type="protein sequence ID" value="GAA4354521.1"/>
    <property type="molecule type" value="Genomic_DNA"/>
</dbReference>
<comment type="caution">
    <text evidence="3">The sequence shown here is derived from an EMBL/GenBank/DDBJ whole genome shotgun (WGS) entry which is preliminary data.</text>
</comment>
<protein>
    <recommendedName>
        <fullName evidence="2">DUF4397 domain-containing protein</fullName>
    </recommendedName>
</protein>
<evidence type="ECO:0000313" key="3">
    <source>
        <dbReference type="EMBL" id="GAA4354521.1"/>
    </source>
</evidence>
<keyword evidence="4" id="KW-1185">Reference proteome</keyword>
<dbReference type="InterPro" id="IPR025510">
    <property type="entry name" value="DUF4397"/>
</dbReference>
<accession>A0ABP8IA21</accession>
<feature type="domain" description="DUF4397" evidence="2">
    <location>
        <begin position="44"/>
        <end position="184"/>
    </location>
</feature>
<organism evidence="3 4">
    <name type="scientific">Hymenobacter saemangeumensis</name>
    <dbReference type="NCBI Taxonomy" id="1084522"/>
    <lineage>
        <taxon>Bacteria</taxon>
        <taxon>Pseudomonadati</taxon>
        <taxon>Bacteroidota</taxon>
        <taxon>Cytophagia</taxon>
        <taxon>Cytophagales</taxon>
        <taxon>Hymenobacteraceae</taxon>
        <taxon>Hymenobacter</taxon>
    </lineage>
</organism>
<dbReference type="RefSeq" id="WP_345235547.1">
    <property type="nucleotide sequence ID" value="NZ_BAABGZ010000016.1"/>
</dbReference>